<comment type="caution">
    <text evidence="1">The sequence shown here is derived from an EMBL/GenBank/DDBJ whole genome shotgun (WGS) entry which is preliminary data.</text>
</comment>
<gene>
    <name evidence="1" type="ORF">Patl1_27770</name>
</gene>
<dbReference type="Proteomes" id="UP001164250">
    <property type="component" value="Chromosome 5"/>
</dbReference>
<organism evidence="1 2">
    <name type="scientific">Pistacia atlantica</name>
    <dbReference type="NCBI Taxonomy" id="434234"/>
    <lineage>
        <taxon>Eukaryota</taxon>
        <taxon>Viridiplantae</taxon>
        <taxon>Streptophyta</taxon>
        <taxon>Embryophyta</taxon>
        <taxon>Tracheophyta</taxon>
        <taxon>Spermatophyta</taxon>
        <taxon>Magnoliopsida</taxon>
        <taxon>eudicotyledons</taxon>
        <taxon>Gunneridae</taxon>
        <taxon>Pentapetalae</taxon>
        <taxon>rosids</taxon>
        <taxon>malvids</taxon>
        <taxon>Sapindales</taxon>
        <taxon>Anacardiaceae</taxon>
        <taxon>Pistacia</taxon>
    </lineage>
</organism>
<protein>
    <submittedName>
        <fullName evidence="1">Uncharacterized protein</fullName>
    </submittedName>
</protein>
<keyword evidence="2" id="KW-1185">Reference proteome</keyword>
<name>A0ACC1BBZ9_9ROSI</name>
<sequence length="268" mass="30634">MSQVVATTSKKEDEESFIDLLECYLSGNEVTGATPNEKVMRDNVIALILAAEGTTGITLSWFFWLLSEKNPLIEAKIREEITENLPFQPMKFSREDLSKLVYLHAALCETLRLFPPIPFQLRKNEETDTLPSEHEIKMNTDVLISMYAIGRMRSVWGEDCYEFKPEKWISEDGKIKHAPPQKFFAFNAGPRICPGREIGFNLMKIIAATVIQNYEVQILENQGVIPTWNGDFNFKVWNGDFNFGFNNSFLNTKAFSRNLSKLSLLSSQ</sequence>
<proteinExistence type="predicted"/>
<dbReference type="EMBL" id="CM047901">
    <property type="protein sequence ID" value="KAJ0096447.1"/>
    <property type="molecule type" value="Genomic_DNA"/>
</dbReference>
<accession>A0ACC1BBZ9</accession>
<evidence type="ECO:0000313" key="2">
    <source>
        <dbReference type="Proteomes" id="UP001164250"/>
    </source>
</evidence>
<evidence type="ECO:0000313" key="1">
    <source>
        <dbReference type="EMBL" id="KAJ0096447.1"/>
    </source>
</evidence>
<reference evidence="2" key="1">
    <citation type="journal article" date="2023" name="G3 (Bethesda)">
        <title>Genome assembly and association tests identify interacting loci associated with vigor, precocity, and sex in interspecific pistachio rootstocks.</title>
        <authorList>
            <person name="Palmer W."/>
            <person name="Jacygrad E."/>
            <person name="Sagayaradj S."/>
            <person name="Cavanaugh K."/>
            <person name="Han R."/>
            <person name="Bertier L."/>
            <person name="Beede B."/>
            <person name="Kafkas S."/>
            <person name="Golino D."/>
            <person name="Preece J."/>
            <person name="Michelmore R."/>
        </authorList>
    </citation>
    <scope>NUCLEOTIDE SEQUENCE [LARGE SCALE GENOMIC DNA]</scope>
</reference>